<keyword evidence="2" id="KW-0687">Ribonucleoprotein</keyword>
<reference evidence="2" key="1">
    <citation type="submission" date="2015-12" db="EMBL/GenBank/DDBJ databases">
        <title>Update maize B73 reference genome by single molecule sequencing technologies.</title>
        <authorList>
            <consortium name="Maize Genome Sequencing Project"/>
            <person name="Ware D."/>
        </authorList>
    </citation>
    <scope>NUCLEOTIDE SEQUENCE</scope>
    <source>
        <tissue evidence="2">Seedling</tissue>
    </source>
</reference>
<name>A0A1D6M727_MAIZE</name>
<dbReference type="GO" id="GO:0005840">
    <property type="term" value="C:ribosome"/>
    <property type="evidence" value="ECO:0007669"/>
    <property type="project" value="UniProtKB-KW"/>
</dbReference>
<evidence type="ECO:0000313" key="2">
    <source>
        <dbReference type="EMBL" id="AQK86869.1"/>
    </source>
</evidence>
<keyword evidence="2" id="KW-0689">Ribosomal protein</keyword>
<evidence type="ECO:0000256" key="1">
    <source>
        <dbReference type="SAM" id="Phobius"/>
    </source>
</evidence>
<organism evidence="2">
    <name type="scientific">Zea mays</name>
    <name type="common">Maize</name>
    <dbReference type="NCBI Taxonomy" id="4577"/>
    <lineage>
        <taxon>Eukaryota</taxon>
        <taxon>Viridiplantae</taxon>
        <taxon>Streptophyta</taxon>
        <taxon>Embryophyta</taxon>
        <taxon>Tracheophyta</taxon>
        <taxon>Spermatophyta</taxon>
        <taxon>Magnoliopsida</taxon>
        <taxon>Liliopsida</taxon>
        <taxon>Poales</taxon>
        <taxon>Poaceae</taxon>
        <taxon>PACMAD clade</taxon>
        <taxon>Panicoideae</taxon>
        <taxon>Andropogonodae</taxon>
        <taxon>Andropogoneae</taxon>
        <taxon>Tripsacinae</taxon>
        <taxon>Zea</taxon>
    </lineage>
</organism>
<accession>A0A1D6M727</accession>
<sequence>MGLKFASLASFYPCFRDEYSTLERCQLFMMKSSFISSFMEDKWRWQQCRFHVFSRVIFFCSWLFWFVPLCLNSERRTLAYATVVLFHSL</sequence>
<keyword evidence="1" id="KW-0472">Membrane</keyword>
<gene>
    <name evidence="2" type="ORF">ZEAMMB73_Zm00001d038535</name>
</gene>
<proteinExistence type="predicted"/>
<dbReference type="AlphaFoldDB" id="A0A1D6M727"/>
<protein>
    <submittedName>
        <fullName evidence="2">60S ribosomal protein L30-2</fullName>
    </submittedName>
</protein>
<keyword evidence="1" id="KW-1133">Transmembrane helix</keyword>
<dbReference type="EMBL" id="CM000782">
    <property type="protein sequence ID" value="AQK86870.1"/>
    <property type="molecule type" value="Genomic_DNA"/>
</dbReference>
<feature type="transmembrane region" description="Helical" evidence="1">
    <location>
        <begin position="52"/>
        <end position="71"/>
    </location>
</feature>
<keyword evidence="1" id="KW-0812">Transmembrane</keyword>
<dbReference type="EMBL" id="CM000782">
    <property type="protein sequence ID" value="AQK86869.1"/>
    <property type="molecule type" value="Genomic_DNA"/>
</dbReference>